<dbReference type="PROSITE" id="PS50968">
    <property type="entry name" value="BIOTINYL_LIPOYL"/>
    <property type="match status" value="1"/>
</dbReference>
<dbReference type="SUPFAM" id="SSF47005">
    <property type="entry name" value="Peripheral subunit-binding domain of 2-oxo acid dehydrogenase complex"/>
    <property type="match status" value="1"/>
</dbReference>
<name>A0ABR0KIR3_9EURO</name>
<dbReference type="PANTHER" id="PTHR23151:SF82">
    <property type="entry name" value="PYRUVATE DEHYDROGENASE COMPLEX PROTEIN X COMPONENT, MITOCHONDRIAL"/>
    <property type="match status" value="1"/>
</dbReference>
<feature type="domain" description="Lipoyl-binding" evidence="5">
    <location>
        <begin position="32"/>
        <end position="108"/>
    </location>
</feature>
<dbReference type="PROSITE" id="PS00189">
    <property type="entry name" value="LIPOYL"/>
    <property type="match status" value="1"/>
</dbReference>
<evidence type="ECO:0000256" key="4">
    <source>
        <dbReference type="SAM" id="MobiDB-lite"/>
    </source>
</evidence>
<organism evidence="7 8">
    <name type="scientific">Lithohypha guttulata</name>
    <dbReference type="NCBI Taxonomy" id="1690604"/>
    <lineage>
        <taxon>Eukaryota</taxon>
        <taxon>Fungi</taxon>
        <taxon>Dikarya</taxon>
        <taxon>Ascomycota</taxon>
        <taxon>Pezizomycotina</taxon>
        <taxon>Eurotiomycetes</taxon>
        <taxon>Chaetothyriomycetidae</taxon>
        <taxon>Chaetothyriales</taxon>
        <taxon>Trichomeriaceae</taxon>
        <taxon>Lithohypha</taxon>
    </lineage>
</organism>
<protein>
    <submittedName>
        <fullName evidence="7">Pyridoxine biosynthesis protein</fullName>
        <ecNumber evidence="7">2.3.1.12</ecNumber>
    </submittedName>
</protein>
<dbReference type="EMBL" id="JAVRRG010000017">
    <property type="protein sequence ID" value="KAK5097711.1"/>
    <property type="molecule type" value="Genomic_DNA"/>
</dbReference>
<proteinExistence type="inferred from homology"/>
<evidence type="ECO:0000256" key="3">
    <source>
        <dbReference type="ARBA" id="ARBA00022946"/>
    </source>
</evidence>
<dbReference type="InterPro" id="IPR003016">
    <property type="entry name" value="2-oxoA_DH_lipoyl-BS"/>
</dbReference>
<keyword evidence="2" id="KW-0450">Lipoyl</keyword>
<feature type="domain" description="Peripheral subunit-binding (PSBD)" evidence="6">
    <location>
        <begin position="176"/>
        <end position="216"/>
    </location>
</feature>
<dbReference type="InterPro" id="IPR000089">
    <property type="entry name" value="Biotin_lipoyl"/>
</dbReference>
<dbReference type="InterPro" id="IPR011053">
    <property type="entry name" value="Single_hybrid_motif"/>
</dbReference>
<evidence type="ECO:0000313" key="8">
    <source>
        <dbReference type="Proteomes" id="UP001345013"/>
    </source>
</evidence>
<comment type="caution">
    <text evidence="7">The sequence shown here is derived from an EMBL/GenBank/DDBJ whole genome shotgun (WGS) entry which is preliminary data.</text>
</comment>
<dbReference type="Proteomes" id="UP001345013">
    <property type="component" value="Unassembled WGS sequence"/>
</dbReference>
<dbReference type="Pfam" id="PF02817">
    <property type="entry name" value="E3_binding"/>
    <property type="match status" value="1"/>
</dbReference>
<evidence type="ECO:0000256" key="1">
    <source>
        <dbReference type="ARBA" id="ARBA00007317"/>
    </source>
</evidence>
<dbReference type="EC" id="2.3.1.12" evidence="7"/>
<evidence type="ECO:0000313" key="7">
    <source>
        <dbReference type="EMBL" id="KAK5097711.1"/>
    </source>
</evidence>
<comment type="similarity">
    <text evidence="1">Belongs to the 2-oxoacid dehydrogenase family.</text>
</comment>
<dbReference type="Pfam" id="PF00364">
    <property type="entry name" value="Biotin_lipoyl"/>
    <property type="match status" value="1"/>
</dbReference>
<feature type="region of interest" description="Disordered" evidence="4">
    <location>
        <begin position="114"/>
        <end position="176"/>
    </location>
</feature>
<dbReference type="PANTHER" id="PTHR23151">
    <property type="entry name" value="DIHYDROLIPOAMIDE ACETYL/SUCCINYL-TRANSFERASE-RELATED"/>
    <property type="match status" value="1"/>
</dbReference>
<gene>
    <name evidence="7" type="primary">PDX1</name>
    <name evidence="7" type="ORF">LTR24_002178</name>
</gene>
<sequence length="453" mass="47984">MAARIPVRILARHARSQCARRHFSQSAWSLEAQNFTMPAMSPTMTEGNIASWKVKEGDSFSSGDVLLEIETDKASMDVEAQDDGIMAKIFQGDGSKAVQVGSRIAVIAEPGDDISSLKIPEDNSAPVSSPVDNMKKAVEEQQTPEAAPKGTPENKRPDRDRPKTSPRGPGQNPKYPLYPAVQALILAKGIPEEDALNITATGPGGRLLKGDVLAYLGNIETDYSKSQSERIEKLGHMDLSNIKVLPKADAGTPTGASTGLAVDSDPATAPVREAPKITSVSITVSLAEVLRVQKRVQETLGTTMPLSAFLARAVDQANDDLPLPKGTKASANDLFNAVLGLDRVPTTSRGTYLPQITALPLPGPSPAMPKSAGTRPVKKPVDIIDILSGKARPARSVVGRTALAGSGPSMSVGATGALNVFSLTVPVGEERRARTFLERMKTVLQVEPGRLVL</sequence>
<accession>A0ABR0KIR3</accession>
<keyword evidence="7" id="KW-0808">Transferase</keyword>
<dbReference type="PROSITE" id="PS51826">
    <property type="entry name" value="PSBD"/>
    <property type="match status" value="1"/>
</dbReference>
<dbReference type="Gene3D" id="4.10.320.10">
    <property type="entry name" value="E3-binding domain"/>
    <property type="match status" value="1"/>
</dbReference>
<dbReference type="InterPro" id="IPR004167">
    <property type="entry name" value="PSBD"/>
</dbReference>
<feature type="compositionally biased region" description="Basic and acidic residues" evidence="4">
    <location>
        <begin position="152"/>
        <end position="163"/>
    </location>
</feature>
<dbReference type="CDD" id="cd06849">
    <property type="entry name" value="lipoyl_domain"/>
    <property type="match status" value="1"/>
</dbReference>
<dbReference type="Gene3D" id="2.40.50.100">
    <property type="match status" value="1"/>
</dbReference>
<keyword evidence="7" id="KW-0012">Acyltransferase</keyword>
<dbReference type="InterPro" id="IPR045257">
    <property type="entry name" value="E2/Pdx1"/>
</dbReference>
<keyword evidence="3" id="KW-0809">Transit peptide</keyword>
<keyword evidence="8" id="KW-1185">Reference proteome</keyword>
<dbReference type="GO" id="GO:0004742">
    <property type="term" value="F:dihydrolipoyllysine-residue acetyltransferase activity"/>
    <property type="evidence" value="ECO:0007669"/>
    <property type="project" value="UniProtKB-EC"/>
</dbReference>
<evidence type="ECO:0000259" key="5">
    <source>
        <dbReference type="PROSITE" id="PS50968"/>
    </source>
</evidence>
<reference evidence="7 8" key="1">
    <citation type="submission" date="2023-08" db="EMBL/GenBank/DDBJ databases">
        <title>Black Yeasts Isolated from many extreme environments.</title>
        <authorList>
            <person name="Coleine C."/>
            <person name="Stajich J.E."/>
            <person name="Selbmann L."/>
        </authorList>
    </citation>
    <scope>NUCLEOTIDE SEQUENCE [LARGE SCALE GENOMIC DNA]</scope>
    <source>
        <strain evidence="7 8">CCFEE 5885</strain>
    </source>
</reference>
<dbReference type="SUPFAM" id="SSF51230">
    <property type="entry name" value="Single hybrid motif"/>
    <property type="match status" value="1"/>
</dbReference>
<dbReference type="InterPro" id="IPR036625">
    <property type="entry name" value="E3-bd_dom_sf"/>
</dbReference>
<evidence type="ECO:0000256" key="2">
    <source>
        <dbReference type="ARBA" id="ARBA00022823"/>
    </source>
</evidence>
<evidence type="ECO:0000259" key="6">
    <source>
        <dbReference type="PROSITE" id="PS51826"/>
    </source>
</evidence>